<dbReference type="GO" id="GO:0008270">
    <property type="term" value="F:zinc ion binding"/>
    <property type="evidence" value="ECO:0007669"/>
    <property type="project" value="InterPro"/>
</dbReference>
<organism evidence="13 14">
    <name type="scientific">Microtus ochrogaster</name>
    <name type="common">Prairie vole</name>
    <dbReference type="NCBI Taxonomy" id="79684"/>
    <lineage>
        <taxon>Eukaryota</taxon>
        <taxon>Metazoa</taxon>
        <taxon>Chordata</taxon>
        <taxon>Craniata</taxon>
        <taxon>Vertebrata</taxon>
        <taxon>Euteleostomi</taxon>
        <taxon>Mammalia</taxon>
        <taxon>Eutheria</taxon>
        <taxon>Euarchontoglires</taxon>
        <taxon>Glires</taxon>
        <taxon>Rodentia</taxon>
        <taxon>Myomorpha</taxon>
        <taxon>Muroidea</taxon>
        <taxon>Cricetidae</taxon>
        <taxon>Arvicolinae</taxon>
        <taxon>Microtus</taxon>
    </lineage>
</organism>
<dbReference type="SUPFAM" id="SSF55846">
    <property type="entry name" value="N-acetylmuramoyl-L-alanine amidase-like"/>
    <property type="match status" value="1"/>
</dbReference>
<dbReference type="InterPro" id="IPR013783">
    <property type="entry name" value="Ig-like_fold"/>
</dbReference>
<dbReference type="InterPro" id="IPR015510">
    <property type="entry name" value="PGRP"/>
</dbReference>
<dbReference type="InterPro" id="IPR011161">
    <property type="entry name" value="MHC_I-like_Ag-recog"/>
</dbReference>
<keyword evidence="10" id="KW-1015">Disulfide bond</keyword>
<dbReference type="SUPFAM" id="SSF48726">
    <property type="entry name" value="Immunoglobulin"/>
    <property type="match status" value="1"/>
</dbReference>
<evidence type="ECO:0000256" key="8">
    <source>
        <dbReference type="ARBA" id="ARBA00023022"/>
    </source>
</evidence>
<evidence type="ECO:0000256" key="3">
    <source>
        <dbReference type="ARBA" id="ARBA00007553"/>
    </source>
</evidence>
<sequence>MLAEETLGCELQGNQSTGGFWRIGYDGQDFLTFDQKTLSWTMAMPFTQKTKTFWETHAPRADEVKTFLDDICPAQLQGYLASMRNSQMDKGSPEVKVTNRTYPVGRITLTCRAFNLCPPVDTLTWLQDGKPVQQRIFGPRTILPSGDGTYQTWASIWIFPGQESEFTCYLRHYDMKVPAAPSHIAVPPLPKEEAETQVLYDKSRKSRPGVKQALHATTLPQMIKLHSLLGLGTSCNFVVPRSEWEARPSECYQRLQHPVRYVVISHTAGSTCSSPASCEQQARNVQNYHMSNLDWCDVAYNFLIGEDGHVYEGRGWNIKGDHTGPTWNPISIGITFMGNYMEIPRLTPCILPSPCRAGTPKAGPPCRLESLECGVAQGFLRPNYEVKGHRDVQSTLSPGDQLYEIIQHWKNYRE</sequence>
<keyword evidence="11" id="KW-0325">Glycoprotein</keyword>
<evidence type="ECO:0000256" key="7">
    <source>
        <dbReference type="ARBA" id="ARBA00022729"/>
    </source>
</evidence>
<keyword evidence="7" id="KW-0732">Signal</keyword>
<dbReference type="GO" id="GO:0050830">
    <property type="term" value="P:defense response to Gram-positive bacterium"/>
    <property type="evidence" value="ECO:0007669"/>
    <property type="project" value="TreeGrafter"/>
</dbReference>
<dbReference type="Pfam" id="PF07654">
    <property type="entry name" value="C1-set"/>
    <property type="match status" value="1"/>
</dbReference>
<dbReference type="PROSITE" id="PS50835">
    <property type="entry name" value="IG_LIKE"/>
    <property type="match status" value="1"/>
</dbReference>
<evidence type="ECO:0000256" key="10">
    <source>
        <dbReference type="ARBA" id="ARBA00023157"/>
    </source>
</evidence>
<evidence type="ECO:0000313" key="13">
    <source>
        <dbReference type="EMBL" id="KAH0507606.1"/>
    </source>
</evidence>
<evidence type="ECO:0000256" key="4">
    <source>
        <dbReference type="ARBA" id="ARBA00018385"/>
    </source>
</evidence>
<dbReference type="InterPro" id="IPR037055">
    <property type="entry name" value="MHC_I-like_Ag-recog_sf"/>
</dbReference>
<dbReference type="GO" id="GO:0016019">
    <property type="term" value="F:peptidoglycan immune receptor activity"/>
    <property type="evidence" value="ECO:0007669"/>
    <property type="project" value="TreeGrafter"/>
</dbReference>
<comment type="caution">
    <text evidence="13">The sequence shown here is derived from an EMBL/GenBank/DDBJ whole genome shotgun (WGS) entry which is preliminary data.</text>
</comment>
<dbReference type="InterPro" id="IPR036179">
    <property type="entry name" value="Ig-like_dom_sf"/>
</dbReference>
<dbReference type="GO" id="GO:0042834">
    <property type="term" value="F:peptidoglycan binding"/>
    <property type="evidence" value="ECO:0007669"/>
    <property type="project" value="TreeGrafter"/>
</dbReference>
<dbReference type="InterPro" id="IPR006619">
    <property type="entry name" value="PGRP_domain_met/bac"/>
</dbReference>
<dbReference type="Proteomes" id="UP000710432">
    <property type="component" value="Unassembled WGS sequence"/>
</dbReference>
<reference evidence="13" key="1">
    <citation type="submission" date="2020-03" db="EMBL/GenBank/DDBJ databases">
        <title>Studies in the Genomics of Life Span.</title>
        <authorList>
            <person name="Glass D."/>
        </authorList>
    </citation>
    <scope>NUCLEOTIDE SEQUENCE</scope>
    <source>
        <strain evidence="13">LTLLF</strain>
        <tissue evidence="13">Muscle</tissue>
    </source>
</reference>
<dbReference type="PANTHER" id="PTHR11022">
    <property type="entry name" value="PEPTIDOGLYCAN RECOGNITION PROTEIN"/>
    <property type="match status" value="1"/>
</dbReference>
<evidence type="ECO:0000256" key="6">
    <source>
        <dbReference type="ARBA" id="ARBA00022529"/>
    </source>
</evidence>
<evidence type="ECO:0000256" key="1">
    <source>
        <dbReference type="ARBA" id="ARBA00004370"/>
    </source>
</evidence>
<dbReference type="EMBL" id="JAATJU010023499">
    <property type="protein sequence ID" value="KAH0507606.1"/>
    <property type="molecule type" value="Genomic_DNA"/>
</dbReference>
<gene>
    <name evidence="13" type="ORF">LTLLF_168080</name>
</gene>
<dbReference type="GO" id="GO:0005576">
    <property type="term" value="C:extracellular region"/>
    <property type="evidence" value="ECO:0007669"/>
    <property type="project" value="UniProtKB-SubCell"/>
</dbReference>
<dbReference type="AlphaFoldDB" id="A0A8J6KQ62"/>
<dbReference type="Gene3D" id="3.40.80.10">
    <property type="entry name" value="Peptidoglycan recognition protein-like"/>
    <property type="match status" value="1"/>
</dbReference>
<name>A0A8J6KQ62_MICOH</name>
<dbReference type="SMART" id="SM00407">
    <property type="entry name" value="IGc1"/>
    <property type="match status" value="1"/>
</dbReference>
<dbReference type="Gene3D" id="2.60.40.10">
    <property type="entry name" value="Immunoglobulins"/>
    <property type="match status" value="1"/>
</dbReference>
<proteinExistence type="inferred from homology"/>
<evidence type="ECO:0000313" key="14">
    <source>
        <dbReference type="Proteomes" id="UP000710432"/>
    </source>
</evidence>
<keyword evidence="5" id="KW-0964">Secreted</keyword>
<dbReference type="Pfam" id="PF00129">
    <property type="entry name" value="MHC_I"/>
    <property type="match status" value="1"/>
</dbReference>
<dbReference type="InterPro" id="IPR007110">
    <property type="entry name" value="Ig-like_dom"/>
</dbReference>
<comment type="similarity">
    <text evidence="3">Belongs to the N-acetylmuramoyl-L-alanine amidase 2 family.</text>
</comment>
<dbReference type="GO" id="GO:0016045">
    <property type="term" value="P:detection of bacterium"/>
    <property type="evidence" value="ECO:0007669"/>
    <property type="project" value="TreeGrafter"/>
</dbReference>
<dbReference type="InterPro" id="IPR011162">
    <property type="entry name" value="MHC_I/II-like_Ag-recog"/>
</dbReference>
<evidence type="ECO:0000256" key="11">
    <source>
        <dbReference type="ARBA" id="ARBA00023180"/>
    </source>
</evidence>
<dbReference type="InterPro" id="IPR002502">
    <property type="entry name" value="Amidase_domain"/>
</dbReference>
<dbReference type="Gene3D" id="3.30.500.10">
    <property type="entry name" value="MHC class I-like antigen recognition-like"/>
    <property type="match status" value="1"/>
</dbReference>
<accession>A0A8J6KQ62</accession>
<dbReference type="SUPFAM" id="SSF54452">
    <property type="entry name" value="MHC antigen-recognition domain"/>
    <property type="match status" value="1"/>
</dbReference>
<dbReference type="Pfam" id="PF01510">
    <property type="entry name" value="Amidase_2"/>
    <property type="match status" value="1"/>
</dbReference>
<evidence type="ECO:0000256" key="5">
    <source>
        <dbReference type="ARBA" id="ARBA00022525"/>
    </source>
</evidence>
<comment type="subcellular location">
    <subcellularLocation>
        <location evidence="1">Membrane</location>
    </subcellularLocation>
    <subcellularLocation>
        <location evidence="2">Secreted</location>
    </subcellularLocation>
</comment>
<keyword evidence="8" id="KW-0044">Antibiotic</keyword>
<protein>
    <recommendedName>
        <fullName evidence="4">Peptidoglycan recognition protein 1</fullName>
    </recommendedName>
</protein>
<dbReference type="GO" id="GO:0016020">
    <property type="term" value="C:membrane"/>
    <property type="evidence" value="ECO:0007669"/>
    <property type="project" value="UniProtKB-SubCell"/>
</dbReference>
<dbReference type="SMART" id="SM00644">
    <property type="entry name" value="Ami_2"/>
    <property type="match status" value="1"/>
</dbReference>
<dbReference type="FunFam" id="2.60.40.10:FF:000204">
    <property type="entry name" value="Major histocompatibility complex, class I-related protein"/>
    <property type="match status" value="1"/>
</dbReference>
<keyword evidence="6" id="KW-0929">Antimicrobial</keyword>
<dbReference type="GO" id="GO:0009253">
    <property type="term" value="P:peptidoglycan catabolic process"/>
    <property type="evidence" value="ECO:0007669"/>
    <property type="project" value="InterPro"/>
</dbReference>
<evidence type="ECO:0000256" key="2">
    <source>
        <dbReference type="ARBA" id="ARBA00004613"/>
    </source>
</evidence>
<evidence type="ECO:0000259" key="12">
    <source>
        <dbReference type="PROSITE" id="PS50835"/>
    </source>
</evidence>
<dbReference type="InterPro" id="IPR036505">
    <property type="entry name" value="Amidase/PGRP_sf"/>
</dbReference>
<keyword evidence="9" id="KW-0472">Membrane</keyword>
<dbReference type="PANTHER" id="PTHR11022:SF58">
    <property type="entry name" value="PEPTIDOGLYCAN RECOGNITION PROTEIN 1"/>
    <property type="match status" value="1"/>
</dbReference>
<evidence type="ECO:0000256" key="9">
    <source>
        <dbReference type="ARBA" id="ARBA00023136"/>
    </source>
</evidence>
<dbReference type="GO" id="GO:0008745">
    <property type="term" value="F:N-acetylmuramoyl-L-alanine amidase activity"/>
    <property type="evidence" value="ECO:0007669"/>
    <property type="project" value="InterPro"/>
</dbReference>
<dbReference type="InterPro" id="IPR003597">
    <property type="entry name" value="Ig_C1-set"/>
</dbReference>
<dbReference type="SMART" id="SM00701">
    <property type="entry name" value="PGRP"/>
    <property type="match status" value="1"/>
</dbReference>
<feature type="domain" description="Ig-like" evidence="12">
    <location>
        <begin position="93"/>
        <end position="185"/>
    </location>
</feature>
<dbReference type="CDD" id="cd06583">
    <property type="entry name" value="PGRP"/>
    <property type="match status" value="1"/>
</dbReference>